<feature type="transmembrane region" description="Helical" evidence="6">
    <location>
        <begin position="256"/>
        <end position="278"/>
    </location>
</feature>
<dbReference type="InterPro" id="IPR000620">
    <property type="entry name" value="EamA_dom"/>
</dbReference>
<dbReference type="PANTHER" id="PTHR22911">
    <property type="entry name" value="ACYL-MALONYL CONDENSING ENZYME-RELATED"/>
    <property type="match status" value="1"/>
</dbReference>
<evidence type="ECO:0000256" key="6">
    <source>
        <dbReference type="SAM" id="Phobius"/>
    </source>
</evidence>
<organism evidence="8 9">
    <name type="scientific">Phascolomyces articulosus</name>
    <dbReference type="NCBI Taxonomy" id="60185"/>
    <lineage>
        <taxon>Eukaryota</taxon>
        <taxon>Fungi</taxon>
        <taxon>Fungi incertae sedis</taxon>
        <taxon>Mucoromycota</taxon>
        <taxon>Mucoromycotina</taxon>
        <taxon>Mucoromycetes</taxon>
        <taxon>Mucorales</taxon>
        <taxon>Lichtheimiaceae</taxon>
        <taxon>Phascolomyces</taxon>
    </lineage>
</organism>
<dbReference type="InterPro" id="IPR037185">
    <property type="entry name" value="EmrE-like"/>
</dbReference>
<evidence type="ECO:0000256" key="1">
    <source>
        <dbReference type="ARBA" id="ARBA00004141"/>
    </source>
</evidence>
<feature type="region of interest" description="Disordered" evidence="5">
    <location>
        <begin position="1"/>
        <end position="54"/>
    </location>
</feature>
<name>A0AAD5KBG5_9FUNG</name>
<keyword evidence="4 6" id="KW-0472">Membrane</keyword>
<sequence>MPEEVNNTDTVVEVQEQRAALEEETRPLFSSPEEEEEEEGEQQQEQPRTTTTRRRNVSKLETVGLFIIVLGAFAHSCSSAVVKWSVSSFPTFEIVFAQSIFQIVFGLFGCLWLREKPLGPPGARRWVIVCGVFGTLATSCFYYSLTYLPLGETTVIFYLYPILTLTLAGLFLQETFGWFDTLATVLCLLGALFISKPYIFFGSSKQYLPPLHKHGNITNIAAMMCAFFTSCVYYAMHQAKNHTSSTTTTTRQTHFLSILFVMGCFLFLFSVPIGLFGFQEFVQPSSGSDYLKLVSVGLTTFCHQCLVYLGLRLAPTSLATMILCGNDIVFSFIFGTSLFKEDPDIFSIVGTFLMVFMTSAVAINKWNNNK</sequence>
<feature type="domain" description="EamA" evidence="7">
    <location>
        <begin position="63"/>
        <end position="195"/>
    </location>
</feature>
<keyword evidence="2 6" id="KW-0812">Transmembrane</keyword>
<feature type="compositionally biased region" description="Acidic residues" evidence="5">
    <location>
        <begin position="32"/>
        <end position="42"/>
    </location>
</feature>
<protein>
    <submittedName>
        <fullName evidence="8">EamA-like transporter family-domain-containing protein</fullName>
    </submittedName>
</protein>
<feature type="transmembrane region" description="Helical" evidence="6">
    <location>
        <begin position="94"/>
        <end position="114"/>
    </location>
</feature>
<proteinExistence type="predicted"/>
<feature type="transmembrane region" description="Helical" evidence="6">
    <location>
        <begin position="220"/>
        <end position="236"/>
    </location>
</feature>
<evidence type="ECO:0000256" key="5">
    <source>
        <dbReference type="SAM" id="MobiDB-lite"/>
    </source>
</evidence>
<dbReference type="PANTHER" id="PTHR22911:SF6">
    <property type="entry name" value="SOLUTE CARRIER FAMILY 35 MEMBER G1"/>
    <property type="match status" value="1"/>
</dbReference>
<feature type="transmembrane region" description="Helical" evidence="6">
    <location>
        <begin position="155"/>
        <end position="172"/>
    </location>
</feature>
<evidence type="ECO:0000313" key="9">
    <source>
        <dbReference type="Proteomes" id="UP001209540"/>
    </source>
</evidence>
<feature type="transmembrane region" description="Helical" evidence="6">
    <location>
        <begin position="126"/>
        <end position="149"/>
    </location>
</feature>
<feature type="transmembrane region" description="Helical" evidence="6">
    <location>
        <begin position="63"/>
        <end position="82"/>
    </location>
</feature>
<dbReference type="SUPFAM" id="SSF103481">
    <property type="entry name" value="Multidrug resistance efflux transporter EmrE"/>
    <property type="match status" value="2"/>
</dbReference>
<keyword evidence="3 6" id="KW-1133">Transmembrane helix</keyword>
<dbReference type="AlphaFoldDB" id="A0AAD5KBG5"/>
<accession>A0AAD5KBG5</accession>
<dbReference type="Pfam" id="PF00892">
    <property type="entry name" value="EamA"/>
    <property type="match status" value="1"/>
</dbReference>
<feature type="transmembrane region" description="Helical" evidence="6">
    <location>
        <begin position="345"/>
        <end position="363"/>
    </location>
</feature>
<feature type="compositionally biased region" description="Low complexity" evidence="5">
    <location>
        <begin position="1"/>
        <end position="14"/>
    </location>
</feature>
<comment type="subcellular location">
    <subcellularLocation>
        <location evidence="1">Membrane</location>
        <topology evidence="1">Multi-pass membrane protein</topology>
    </subcellularLocation>
</comment>
<evidence type="ECO:0000259" key="7">
    <source>
        <dbReference type="Pfam" id="PF00892"/>
    </source>
</evidence>
<evidence type="ECO:0000256" key="2">
    <source>
        <dbReference type="ARBA" id="ARBA00022692"/>
    </source>
</evidence>
<comment type="caution">
    <text evidence="8">The sequence shown here is derived from an EMBL/GenBank/DDBJ whole genome shotgun (WGS) entry which is preliminary data.</text>
</comment>
<feature type="transmembrane region" description="Helical" evidence="6">
    <location>
        <begin position="290"/>
        <end position="311"/>
    </location>
</feature>
<reference evidence="8" key="1">
    <citation type="journal article" date="2022" name="IScience">
        <title>Evolution of zygomycete secretomes and the origins of terrestrial fungal ecologies.</title>
        <authorList>
            <person name="Chang Y."/>
            <person name="Wang Y."/>
            <person name="Mondo S."/>
            <person name="Ahrendt S."/>
            <person name="Andreopoulos W."/>
            <person name="Barry K."/>
            <person name="Beard J."/>
            <person name="Benny G.L."/>
            <person name="Blankenship S."/>
            <person name="Bonito G."/>
            <person name="Cuomo C."/>
            <person name="Desiro A."/>
            <person name="Gervers K.A."/>
            <person name="Hundley H."/>
            <person name="Kuo A."/>
            <person name="LaButti K."/>
            <person name="Lang B.F."/>
            <person name="Lipzen A."/>
            <person name="O'Donnell K."/>
            <person name="Pangilinan J."/>
            <person name="Reynolds N."/>
            <person name="Sandor L."/>
            <person name="Smith M.E."/>
            <person name="Tsang A."/>
            <person name="Grigoriev I.V."/>
            <person name="Stajich J.E."/>
            <person name="Spatafora J.W."/>
        </authorList>
    </citation>
    <scope>NUCLEOTIDE SEQUENCE</scope>
    <source>
        <strain evidence="8">RSA 2281</strain>
    </source>
</reference>
<evidence type="ECO:0000256" key="3">
    <source>
        <dbReference type="ARBA" id="ARBA00022989"/>
    </source>
</evidence>
<keyword evidence="9" id="KW-1185">Reference proteome</keyword>
<feature type="transmembrane region" description="Helical" evidence="6">
    <location>
        <begin position="179"/>
        <end position="200"/>
    </location>
</feature>
<gene>
    <name evidence="8" type="ORF">BDA99DRAFT_559260</name>
</gene>
<feature type="transmembrane region" description="Helical" evidence="6">
    <location>
        <begin position="318"/>
        <end position="339"/>
    </location>
</feature>
<evidence type="ECO:0000313" key="8">
    <source>
        <dbReference type="EMBL" id="KAI9265188.1"/>
    </source>
</evidence>
<dbReference type="GO" id="GO:0016020">
    <property type="term" value="C:membrane"/>
    <property type="evidence" value="ECO:0007669"/>
    <property type="project" value="UniProtKB-SubCell"/>
</dbReference>
<dbReference type="Proteomes" id="UP001209540">
    <property type="component" value="Unassembled WGS sequence"/>
</dbReference>
<feature type="compositionally biased region" description="Basic and acidic residues" evidence="5">
    <location>
        <begin position="15"/>
        <end position="26"/>
    </location>
</feature>
<evidence type="ECO:0000256" key="4">
    <source>
        <dbReference type="ARBA" id="ARBA00023136"/>
    </source>
</evidence>
<reference evidence="8" key="2">
    <citation type="submission" date="2023-02" db="EMBL/GenBank/DDBJ databases">
        <authorList>
            <consortium name="DOE Joint Genome Institute"/>
            <person name="Mondo S.J."/>
            <person name="Chang Y."/>
            <person name="Wang Y."/>
            <person name="Ahrendt S."/>
            <person name="Andreopoulos W."/>
            <person name="Barry K."/>
            <person name="Beard J."/>
            <person name="Benny G.L."/>
            <person name="Blankenship S."/>
            <person name="Bonito G."/>
            <person name="Cuomo C."/>
            <person name="Desiro A."/>
            <person name="Gervers K.A."/>
            <person name="Hundley H."/>
            <person name="Kuo A."/>
            <person name="LaButti K."/>
            <person name="Lang B.F."/>
            <person name="Lipzen A."/>
            <person name="O'Donnell K."/>
            <person name="Pangilinan J."/>
            <person name="Reynolds N."/>
            <person name="Sandor L."/>
            <person name="Smith M.W."/>
            <person name="Tsang A."/>
            <person name="Grigoriev I.V."/>
            <person name="Stajich J.E."/>
            <person name="Spatafora J.W."/>
        </authorList>
    </citation>
    <scope>NUCLEOTIDE SEQUENCE</scope>
    <source>
        <strain evidence="8">RSA 2281</strain>
    </source>
</reference>
<dbReference type="EMBL" id="JAIXMP010000011">
    <property type="protein sequence ID" value="KAI9265188.1"/>
    <property type="molecule type" value="Genomic_DNA"/>
</dbReference>